<dbReference type="InterPro" id="IPR010282">
    <property type="entry name" value="Uncharacterised_HutD/Ves"/>
</dbReference>
<evidence type="ECO:0000313" key="2">
    <source>
        <dbReference type="Proteomes" id="UP001198571"/>
    </source>
</evidence>
<dbReference type="PANTHER" id="PTHR37943:SF1">
    <property type="entry name" value="PROTEIN VES"/>
    <property type="match status" value="1"/>
</dbReference>
<dbReference type="EMBL" id="JACDXX010000011">
    <property type="protein sequence ID" value="MCB5410939.1"/>
    <property type="molecule type" value="Genomic_DNA"/>
</dbReference>
<dbReference type="InterPro" id="IPR014710">
    <property type="entry name" value="RmlC-like_jellyroll"/>
</dbReference>
<name>A0ABS8CNI4_9RHOB</name>
<proteinExistence type="predicted"/>
<reference evidence="1 2" key="1">
    <citation type="submission" date="2020-07" db="EMBL/GenBank/DDBJ databases">
        <title>Pseudogemmobacter sp. nov., isolated from poultry manure in Taiwan.</title>
        <authorList>
            <person name="Lin S.-Y."/>
            <person name="Tang Y.-S."/>
            <person name="Young C.-C."/>
        </authorList>
    </citation>
    <scope>NUCLEOTIDE SEQUENCE [LARGE SCALE GENOMIC DNA]</scope>
    <source>
        <strain evidence="1 2">CC-YST710</strain>
    </source>
</reference>
<evidence type="ECO:0000313" key="1">
    <source>
        <dbReference type="EMBL" id="MCB5410939.1"/>
    </source>
</evidence>
<dbReference type="PANTHER" id="PTHR37943">
    <property type="entry name" value="PROTEIN VES"/>
    <property type="match status" value="1"/>
</dbReference>
<dbReference type="Gene3D" id="2.60.120.10">
    <property type="entry name" value="Jelly Rolls"/>
    <property type="match status" value="1"/>
</dbReference>
<dbReference type="RefSeq" id="WP_226936268.1">
    <property type="nucleotide sequence ID" value="NZ_JACDXX010000011.1"/>
</dbReference>
<dbReference type="Pfam" id="PF05962">
    <property type="entry name" value="HutD"/>
    <property type="match status" value="1"/>
</dbReference>
<dbReference type="InterPro" id="IPR011051">
    <property type="entry name" value="RmlC_Cupin_sf"/>
</dbReference>
<organism evidence="1 2">
    <name type="scientific">Pseudogemmobacter faecipullorum</name>
    <dbReference type="NCBI Taxonomy" id="2755041"/>
    <lineage>
        <taxon>Bacteria</taxon>
        <taxon>Pseudomonadati</taxon>
        <taxon>Pseudomonadota</taxon>
        <taxon>Alphaproteobacteria</taxon>
        <taxon>Rhodobacterales</taxon>
        <taxon>Paracoccaceae</taxon>
        <taxon>Pseudogemmobacter</taxon>
    </lineage>
</organism>
<sequence>MLRHLPASRYDRQPWKNGMGVTDEILLLPEGSSRDDFGLRLSRAEISAEGAFSAFTGAERIITVISGQGLMLDFGNHRAELAPLSPFRFDSGLTPNGLPQGGLVHVFNVMASRARWQLQEPQILRGTGRTTAELNVVFALEEGLQIGEALRLGAEDTALAGAGETLSGHGLWIGLTPVTTS</sequence>
<keyword evidence="2" id="KW-1185">Reference proteome</keyword>
<dbReference type="SUPFAM" id="SSF51182">
    <property type="entry name" value="RmlC-like cupins"/>
    <property type="match status" value="1"/>
</dbReference>
<comment type="caution">
    <text evidence="1">The sequence shown here is derived from an EMBL/GenBank/DDBJ whole genome shotgun (WGS) entry which is preliminary data.</text>
</comment>
<protein>
    <submittedName>
        <fullName evidence="1">HutD family protein</fullName>
    </submittedName>
</protein>
<accession>A0ABS8CNI4</accession>
<dbReference type="Proteomes" id="UP001198571">
    <property type="component" value="Unassembled WGS sequence"/>
</dbReference>
<gene>
    <name evidence="1" type="ORF">H0485_13125</name>
</gene>